<gene>
    <name evidence="5" type="ORF">RM539_14215</name>
</gene>
<organism evidence="5 6">
    <name type="scientific">Autumnicola musiva</name>
    <dbReference type="NCBI Taxonomy" id="3075589"/>
    <lineage>
        <taxon>Bacteria</taxon>
        <taxon>Pseudomonadati</taxon>
        <taxon>Bacteroidota</taxon>
        <taxon>Flavobacteriia</taxon>
        <taxon>Flavobacteriales</taxon>
        <taxon>Flavobacteriaceae</taxon>
        <taxon>Autumnicola</taxon>
    </lineage>
</organism>
<dbReference type="PROSITE" id="PS51257">
    <property type="entry name" value="PROKAR_LIPOPROTEIN"/>
    <property type="match status" value="1"/>
</dbReference>
<keyword evidence="6" id="KW-1185">Reference proteome</keyword>
<dbReference type="Gene3D" id="3.30.1330.60">
    <property type="entry name" value="OmpA-like domain"/>
    <property type="match status" value="1"/>
</dbReference>
<evidence type="ECO:0000313" key="5">
    <source>
        <dbReference type="EMBL" id="MDT0677738.1"/>
    </source>
</evidence>
<name>A0ABU3D886_9FLAO</name>
<dbReference type="PROSITE" id="PS51123">
    <property type="entry name" value="OMPA_2"/>
    <property type="match status" value="1"/>
</dbReference>
<evidence type="ECO:0000256" key="2">
    <source>
        <dbReference type="SAM" id="Coils"/>
    </source>
</evidence>
<evidence type="ECO:0000256" key="3">
    <source>
        <dbReference type="SAM" id="SignalP"/>
    </source>
</evidence>
<dbReference type="CDD" id="cd07185">
    <property type="entry name" value="OmpA_C-like"/>
    <property type="match status" value="1"/>
</dbReference>
<dbReference type="InterPro" id="IPR006665">
    <property type="entry name" value="OmpA-like"/>
</dbReference>
<dbReference type="PANTHER" id="PTHR30329">
    <property type="entry name" value="STATOR ELEMENT OF FLAGELLAR MOTOR COMPLEX"/>
    <property type="match status" value="1"/>
</dbReference>
<dbReference type="SUPFAM" id="SSF103088">
    <property type="entry name" value="OmpA-like"/>
    <property type="match status" value="1"/>
</dbReference>
<dbReference type="EMBL" id="JAVRHK010000011">
    <property type="protein sequence ID" value="MDT0677738.1"/>
    <property type="molecule type" value="Genomic_DNA"/>
</dbReference>
<feature type="chain" id="PRO_5046550674" evidence="3">
    <location>
        <begin position="23"/>
        <end position="317"/>
    </location>
</feature>
<evidence type="ECO:0000259" key="4">
    <source>
        <dbReference type="PROSITE" id="PS51123"/>
    </source>
</evidence>
<dbReference type="RefSeq" id="WP_311504080.1">
    <property type="nucleotide sequence ID" value="NZ_JAVRHK010000011.1"/>
</dbReference>
<feature type="domain" description="OmpA-like" evidence="4">
    <location>
        <begin position="183"/>
        <end position="306"/>
    </location>
</feature>
<dbReference type="PANTHER" id="PTHR30329:SF21">
    <property type="entry name" value="LIPOPROTEIN YIAD-RELATED"/>
    <property type="match status" value="1"/>
</dbReference>
<dbReference type="InterPro" id="IPR036737">
    <property type="entry name" value="OmpA-like_sf"/>
</dbReference>
<evidence type="ECO:0000313" key="6">
    <source>
        <dbReference type="Proteomes" id="UP001262582"/>
    </source>
</evidence>
<dbReference type="Pfam" id="PF00691">
    <property type="entry name" value="OmpA"/>
    <property type="match status" value="1"/>
</dbReference>
<keyword evidence="2" id="KW-0175">Coiled coil</keyword>
<keyword evidence="3" id="KW-0732">Signal</keyword>
<dbReference type="InterPro" id="IPR050330">
    <property type="entry name" value="Bact_OuterMem_StrucFunc"/>
</dbReference>
<protein>
    <submittedName>
        <fullName evidence="5">OmpA family protein</fullName>
    </submittedName>
</protein>
<feature type="signal peptide" evidence="3">
    <location>
        <begin position="1"/>
        <end position="22"/>
    </location>
</feature>
<evidence type="ECO:0000256" key="1">
    <source>
        <dbReference type="PROSITE-ProRule" id="PRU00473"/>
    </source>
</evidence>
<accession>A0ABU3D886</accession>
<sequence>MMKKSFLLLVTMSLMLSSCVSSKVYDELEREHADLTRENREMADEIRDYEKMQQEYESLQEEHANLTAERDNLSEELSSLTSKYEKLKNSYDALEQNSSAAIAENSRQNRELLAQLEEKESTLAAEQTRLEKLQKDLQARSRRIDELEGLIAAKDAKMNALKNAISKALTNFEGKGLTVEQRNGKVYVSMENKLLFDSGSWAVNAEGRKAVQQLGQVLAQNQDIAVLIEGHTDNVPYGGSGQLKDNWDLSTKRATAIVQILKENNNIDPQNLTAAGRGEYAPVASNDTAEGRAKNRRIEVILTPKLDEINKLLNEAE</sequence>
<dbReference type="Proteomes" id="UP001262582">
    <property type="component" value="Unassembled WGS sequence"/>
</dbReference>
<comment type="caution">
    <text evidence="5">The sequence shown here is derived from an EMBL/GenBank/DDBJ whole genome shotgun (WGS) entry which is preliminary data.</text>
</comment>
<reference evidence="5 6" key="1">
    <citation type="submission" date="2023-09" db="EMBL/GenBank/DDBJ databases">
        <authorList>
            <person name="Rey-Velasco X."/>
        </authorList>
    </citation>
    <scope>NUCLEOTIDE SEQUENCE [LARGE SCALE GENOMIC DNA]</scope>
    <source>
        <strain evidence="5 6">F117</strain>
    </source>
</reference>
<proteinExistence type="predicted"/>
<feature type="coiled-coil region" evidence="2">
    <location>
        <begin position="25"/>
        <end position="164"/>
    </location>
</feature>
<keyword evidence="1" id="KW-0472">Membrane</keyword>